<dbReference type="InterPro" id="IPR002645">
    <property type="entry name" value="STAS_dom"/>
</dbReference>
<evidence type="ECO:0000256" key="2">
    <source>
        <dbReference type="ARBA" id="ARBA00022692"/>
    </source>
</evidence>
<evidence type="ECO:0000313" key="8">
    <source>
        <dbReference type="EMBL" id="EEP81795.1"/>
    </source>
</evidence>
<proteinExistence type="predicted"/>
<accession>C4JVR8</accession>
<dbReference type="PANTHER" id="PTHR11814">
    <property type="entry name" value="SULFATE TRANSPORTER"/>
    <property type="match status" value="1"/>
</dbReference>
<dbReference type="FunFam" id="3.30.750.24:FF:000024">
    <property type="entry name" value="Sulfate permease 2"/>
    <property type="match status" value="1"/>
</dbReference>
<dbReference type="AlphaFoldDB" id="C4JVR8"/>
<dbReference type="Proteomes" id="UP000002058">
    <property type="component" value="Unassembled WGS sequence"/>
</dbReference>
<keyword evidence="3 6" id="KW-1133">Transmembrane helix</keyword>
<keyword evidence="9" id="KW-1185">Reference proteome</keyword>
<feature type="transmembrane region" description="Helical" evidence="6">
    <location>
        <begin position="288"/>
        <end position="310"/>
    </location>
</feature>
<evidence type="ECO:0000256" key="6">
    <source>
        <dbReference type="SAM" id="Phobius"/>
    </source>
</evidence>
<dbReference type="VEuPathDB" id="FungiDB:UREG_06660"/>
<dbReference type="InterPro" id="IPR018045">
    <property type="entry name" value="S04_transporter_CS"/>
</dbReference>
<dbReference type="KEGG" id="ure:UREG_06660"/>
<protein>
    <submittedName>
        <fullName evidence="8">Sulfate permease II</fullName>
    </submittedName>
</protein>
<reference evidence="9" key="1">
    <citation type="journal article" date="2009" name="Genome Res.">
        <title>Comparative genomic analyses of the human fungal pathogens Coccidioides and their relatives.</title>
        <authorList>
            <person name="Sharpton T.J."/>
            <person name="Stajich J.E."/>
            <person name="Rounsley S.D."/>
            <person name="Gardner M.J."/>
            <person name="Wortman J.R."/>
            <person name="Jordar V.S."/>
            <person name="Maiti R."/>
            <person name="Kodira C.D."/>
            <person name="Neafsey D.E."/>
            <person name="Zeng Q."/>
            <person name="Hung C.-Y."/>
            <person name="McMahan C."/>
            <person name="Muszewska A."/>
            <person name="Grynberg M."/>
            <person name="Mandel M.A."/>
            <person name="Kellner E.M."/>
            <person name="Barker B.M."/>
            <person name="Galgiani J.N."/>
            <person name="Orbach M.J."/>
            <person name="Kirkland T.N."/>
            <person name="Cole G.T."/>
            <person name="Henn M.R."/>
            <person name="Birren B.W."/>
            <person name="Taylor J.W."/>
        </authorList>
    </citation>
    <scope>NUCLEOTIDE SEQUENCE [LARGE SCALE GENOMIC DNA]</scope>
    <source>
        <strain evidence="9">UAMH 1704</strain>
    </source>
</reference>
<keyword evidence="2 6" id="KW-0812">Transmembrane</keyword>
<feature type="domain" description="STAS" evidence="7">
    <location>
        <begin position="573"/>
        <end position="698"/>
    </location>
</feature>
<feature type="transmembrane region" description="Helical" evidence="6">
    <location>
        <begin position="176"/>
        <end position="200"/>
    </location>
</feature>
<evidence type="ECO:0000256" key="5">
    <source>
        <dbReference type="SAM" id="MobiDB-lite"/>
    </source>
</evidence>
<dbReference type="NCBIfam" id="TIGR00815">
    <property type="entry name" value="sulP"/>
    <property type="match status" value="1"/>
</dbReference>
<feature type="transmembrane region" description="Helical" evidence="6">
    <location>
        <begin position="249"/>
        <end position="268"/>
    </location>
</feature>
<dbReference type="CDD" id="cd07042">
    <property type="entry name" value="STAS_SulP_like_sulfate_transporter"/>
    <property type="match status" value="1"/>
</dbReference>
<dbReference type="Pfam" id="PF00916">
    <property type="entry name" value="Sulfate_transp"/>
    <property type="match status" value="1"/>
</dbReference>
<organism evidence="8 9">
    <name type="scientific">Uncinocarpus reesii (strain UAMH 1704)</name>
    <dbReference type="NCBI Taxonomy" id="336963"/>
    <lineage>
        <taxon>Eukaryota</taxon>
        <taxon>Fungi</taxon>
        <taxon>Dikarya</taxon>
        <taxon>Ascomycota</taxon>
        <taxon>Pezizomycotina</taxon>
        <taxon>Eurotiomycetes</taxon>
        <taxon>Eurotiomycetidae</taxon>
        <taxon>Onygenales</taxon>
        <taxon>Onygenaceae</taxon>
        <taxon>Uncinocarpus</taxon>
    </lineage>
</organism>
<dbReference type="InParanoid" id="C4JVR8"/>
<dbReference type="RefSeq" id="XP_002583693.1">
    <property type="nucleotide sequence ID" value="XM_002583647.1"/>
</dbReference>
<dbReference type="EMBL" id="CH476618">
    <property type="protein sequence ID" value="EEP81795.1"/>
    <property type="molecule type" value="Genomic_DNA"/>
</dbReference>
<gene>
    <name evidence="8" type="ORF">UREG_06660</name>
</gene>
<evidence type="ECO:0000256" key="3">
    <source>
        <dbReference type="ARBA" id="ARBA00022989"/>
    </source>
</evidence>
<dbReference type="InterPro" id="IPR011547">
    <property type="entry name" value="SLC26A/SulP_dom"/>
</dbReference>
<feature type="transmembrane region" description="Helical" evidence="6">
    <location>
        <begin position="413"/>
        <end position="432"/>
    </location>
</feature>
<dbReference type="eggNOG" id="KOG0236">
    <property type="taxonomic scope" value="Eukaryota"/>
</dbReference>
<feature type="transmembrane region" description="Helical" evidence="6">
    <location>
        <begin position="494"/>
        <end position="511"/>
    </location>
</feature>
<dbReference type="Gene3D" id="3.30.750.24">
    <property type="entry name" value="STAS domain"/>
    <property type="match status" value="1"/>
</dbReference>
<feature type="transmembrane region" description="Helical" evidence="6">
    <location>
        <begin position="468"/>
        <end position="488"/>
    </location>
</feature>
<sequence>MSSSELSMSTKVGHGLAKVLGIKLEKPDYPGPDPVTRGESTFSTASGDTFVEQEPRSVEFLSECVPSGRQLLRFVVNLFPFLRWITRYNIQWLLGDLVAGITVGAVVVPQGMAYAKLAGLPVQYGLYSSFMGVLVYWFFATSKDITIGPVAVVSTLVGHIVVRVREQNPELEAHAVASAFGVICGAVVTFIGLIKCGWIVDFIPLTAISAFMTGSALSIAWGQVPAMMGITEFNNRDSTYKLIINTLKYLGHTRIDAAMGLSALFVLYLARWGCNYCARKYPARAKVWFFLATLRTVIVILLYTGISAGVNLSRRDNPRFAILGTVPRGFQSAAIPKVNMTILQTFVGDIPAGVIVLLLEHIAISKSFGRINNYTIDPSQELIGIGVTNLLGPFLGGYPATGSFSRTAIQSKAGVRTPFAGVITAAVVLLAIYALPPLFFYIPSSSLSAVIIHAVGDLITHPNTVYQFWRVSPLEVIIFFAGVFVMVFTNIENGIYTTVCMSLAILLFRLVKAQGQFLGRVKVHTVIGDKFGNEKQAWGADAGPKSSAFRNIFLPLDHADGSNPDVDVAQPYPGIFIYRFTEGFNYPSANHYLDHLVATIYKQTRRTNPNSYDKPGDRPWNMPGPRRGQSEEDRSHLPTLKAVILDFSAVNHVDVTSTQNLIDVRNQLDVYAAPQTVHWHFAHVNNRWAKRALASAGFGYPSPPADAGASRLKPIFSVANLENTTPGSAYADFLDQERGTASRTDIEAPAVDSASSTIRRADGVNGGDTSSSVSVVEKEMVTTTEYVKSRMTVVQGLNRPLFHVDLTSALQSAIANAGN</sequence>
<comment type="subcellular location">
    <subcellularLocation>
        <location evidence="1">Membrane</location>
        <topology evidence="1">Multi-pass membrane protein</topology>
    </subcellularLocation>
</comment>
<dbReference type="GO" id="GO:0008271">
    <property type="term" value="F:secondary active sulfate transmembrane transporter activity"/>
    <property type="evidence" value="ECO:0007669"/>
    <property type="project" value="InterPro"/>
</dbReference>
<dbReference type="InterPro" id="IPR036513">
    <property type="entry name" value="STAS_dom_sf"/>
</dbReference>
<feature type="transmembrane region" description="Helical" evidence="6">
    <location>
        <begin position="120"/>
        <end position="139"/>
    </location>
</feature>
<dbReference type="HOGENOM" id="CLU_003182_8_1_1"/>
<keyword evidence="4 6" id="KW-0472">Membrane</keyword>
<name>C4JVR8_UNCRE</name>
<feature type="transmembrane region" description="Helical" evidence="6">
    <location>
        <begin position="90"/>
        <end position="108"/>
    </location>
</feature>
<feature type="transmembrane region" description="Helical" evidence="6">
    <location>
        <begin position="145"/>
        <end position="164"/>
    </location>
</feature>
<dbReference type="FunCoup" id="C4JVR8">
    <property type="interactions" value="396"/>
</dbReference>
<evidence type="ECO:0000313" key="9">
    <source>
        <dbReference type="Proteomes" id="UP000002058"/>
    </source>
</evidence>
<dbReference type="PROSITE" id="PS01130">
    <property type="entry name" value="SLC26A"/>
    <property type="match status" value="1"/>
</dbReference>
<evidence type="ECO:0000256" key="1">
    <source>
        <dbReference type="ARBA" id="ARBA00004141"/>
    </source>
</evidence>
<evidence type="ECO:0000256" key="4">
    <source>
        <dbReference type="ARBA" id="ARBA00023136"/>
    </source>
</evidence>
<feature type="region of interest" description="Disordered" evidence="5">
    <location>
        <begin position="746"/>
        <end position="771"/>
    </location>
</feature>
<dbReference type="STRING" id="336963.C4JVR8"/>
<dbReference type="OMA" id="VMLIEHI"/>
<dbReference type="InterPro" id="IPR001902">
    <property type="entry name" value="SLC26A/SulP_fam"/>
</dbReference>
<dbReference type="GeneID" id="8444067"/>
<evidence type="ECO:0000259" key="7">
    <source>
        <dbReference type="PROSITE" id="PS50801"/>
    </source>
</evidence>
<feature type="transmembrane region" description="Helical" evidence="6">
    <location>
        <begin position="206"/>
        <end position="228"/>
    </location>
</feature>
<feature type="region of interest" description="Disordered" evidence="5">
    <location>
        <begin position="606"/>
        <end position="634"/>
    </location>
</feature>
<dbReference type="PROSITE" id="PS50801">
    <property type="entry name" value="STAS"/>
    <property type="match status" value="1"/>
</dbReference>
<dbReference type="GO" id="GO:0016020">
    <property type="term" value="C:membrane"/>
    <property type="evidence" value="ECO:0007669"/>
    <property type="project" value="UniProtKB-SubCell"/>
</dbReference>
<dbReference type="OrthoDB" id="288203at2759"/>